<dbReference type="STRING" id="59750.AWC31_06570"/>
<evidence type="ECO:0000313" key="6">
    <source>
        <dbReference type="Proteomes" id="UP000070612"/>
    </source>
</evidence>
<dbReference type="EMBL" id="LGTW01000014">
    <property type="protein sequence ID" value="KWX22340.1"/>
    <property type="molecule type" value="Genomic_DNA"/>
</dbReference>
<dbReference type="PROSITE" id="PS50932">
    <property type="entry name" value="HTH_LACI_2"/>
    <property type="match status" value="1"/>
</dbReference>
<proteinExistence type="predicted"/>
<keyword evidence="1" id="KW-0805">Transcription regulation</keyword>
<gene>
    <name evidence="5" type="ORF">AFM11_21205</name>
</gene>
<dbReference type="SMART" id="SM00354">
    <property type="entry name" value="HTH_LACI"/>
    <property type="match status" value="1"/>
</dbReference>
<reference evidence="5 6" key="1">
    <citation type="submission" date="2015-07" db="EMBL/GenBank/DDBJ databases">
        <title>A draft genome sequence of Mycobacterium wolinskyi.</title>
        <authorList>
            <person name="de Man T.J."/>
            <person name="Perry K.A."/>
            <person name="Coulliette A.D."/>
            <person name="Jensen B."/>
            <person name="Toney N.C."/>
            <person name="Limbago B.M."/>
            <person name="Noble-Wang J."/>
        </authorList>
    </citation>
    <scope>NUCLEOTIDE SEQUENCE [LARGE SCALE GENOMIC DNA]</scope>
    <source>
        <strain evidence="5 6">CDC_01</strain>
    </source>
</reference>
<dbReference type="SUPFAM" id="SSF47413">
    <property type="entry name" value="lambda repressor-like DNA-binding domains"/>
    <property type="match status" value="1"/>
</dbReference>
<evidence type="ECO:0000256" key="1">
    <source>
        <dbReference type="ARBA" id="ARBA00023015"/>
    </source>
</evidence>
<dbReference type="InterPro" id="IPR028082">
    <property type="entry name" value="Peripla_BP_I"/>
</dbReference>
<keyword evidence="2" id="KW-0238">DNA-binding</keyword>
<dbReference type="InterPro" id="IPR046335">
    <property type="entry name" value="LacI/GalR-like_sensor"/>
</dbReference>
<dbReference type="Gene3D" id="1.10.260.40">
    <property type="entry name" value="lambda repressor-like DNA-binding domains"/>
    <property type="match status" value="1"/>
</dbReference>
<keyword evidence="6" id="KW-1185">Reference proteome</keyword>
<name>A0A132PJ12_9MYCO</name>
<dbReference type="GO" id="GO:0003700">
    <property type="term" value="F:DNA-binding transcription factor activity"/>
    <property type="evidence" value="ECO:0007669"/>
    <property type="project" value="TreeGrafter"/>
</dbReference>
<dbReference type="Proteomes" id="UP000070612">
    <property type="component" value="Unassembled WGS sequence"/>
</dbReference>
<evidence type="ECO:0000256" key="2">
    <source>
        <dbReference type="ARBA" id="ARBA00023125"/>
    </source>
</evidence>
<feature type="domain" description="HTH lacI-type" evidence="4">
    <location>
        <begin position="2"/>
        <end position="56"/>
    </location>
</feature>
<dbReference type="AlphaFoldDB" id="A0A132PJ12"/>
<keyword evidence="3" id="KW-0804">Transcription</keyword>
<dbReference type="PROSITE" id="PS00356">
    <property type="entry name" value="HTH_LACI_1"/>
    <property type="match status" value="1"/>
</dbReference>
<dbReference type="InterPro" id="IPR000843">
    <property type="entry name" value="HTH_LacI"/>
</dbReference>
<evidence type="ECO:0000259" key="4">
    <source>
        <dbReference type="PROSITE" id="PS50932"/>
    </source>
</evidence>
<dbReference type="CDD" id="cd06267">
    <property type="entry name" value="PBP1_LacI_sugar_binding-like"/>
    <property type="match status" value="1"/>
</dbReference>
<accession>A0A132PJ12</accession>
<dbReference type="CDD" id="cd01392">
    <property type="entry name" value="HTH_LacI"/>
    <property type="match status" value="1"/>
</dbReference>
<dbReference type="Pfam" id="PF13377">
    <property type="entry name" value="Peripla_BP_3"/>
    <property type="match status" value="1"/>
</dbReference>
<evidence type="ECO:0000313" key="5">
    <source>
        <dbReference type="EMBL" id="KWX22340.1"/>
    </source>
</evidence>
<dbReference type="Gene3D" id="3.40.50.2300">
    <property type="match status" value="2"/>
</dbReference>
<comment type="caution">
    <text evidence="5">The sequence shown here is derived from an EMBL/GenBank/DDBJ whole genome shotgun (WGS) entry which is preliminary data.</text>
</comment>
<dbReference type="PANTHER" id="PTHR30146">
    <property type="entry name" value="LACI-RELATED TRANSCRIPTIONAL REPRESSOR"/>
    <property type="match status" value="1"/>
</dbReference>
<dbReference type="PATRIC" id="fig|59750.3.peg.1587"/>
<dbReference type="Pfam" id="PF00356">
    <property type="entry name" value="LacI"/>
    <property type="match status" value="1"/>
</dbReference>
<protein>
    <recommendedName>
        <fullName evidence="4">HTH lacI-type domain-containing protein</fullName>
    </recommendedName>
</protein>
<dbReference type="GO" id="GO:0000976">
    <property type="term" value="F:transcription cis-regulatory region binding"/>
    <property type="evidence" value="ECO:0007669"/>
    <property type="project" value="TreeGrafter"/>
</dbReference>
<dbReference type="SUPFAM" id="SSF53822">
    <property type="entry name" value="Periplasmic binding protein-like I"/>
    <property type="match status" value="1"/>
</dbReference>
<dbReference type="RefSeq" id="WP_067852221.1">
    <property type="nucleotide sequence ID" value="NZ_LGTW01000014.1"/>
</dbReference>
<sequence length="348" mass="36993">MANIKDVARYANVSPTTVSHVLNGRGRVAKETRDRVLEVAERLGYTASAHAQQLVTRRSRIIAIQMPDLDVSGRGTALVPKSESEYFLELINGAAAAATDARYALIVVSSGVDASSMRSFGVDGMIIVDPKGSEQFLQGSFADQYPVVTTGEPVVAAARPCFVVDNDHEAAARDMLDHFVAQGCSQPAIIVDTTSRSYIRDIQHAYGEWCNANDVRPAVVAVAEASPNEMGKALSSLRSGPSPADSIYTSSDECAIALLDAAREAGISVPGHLALASAVDSSILRVTNPPVTGVFLHPRDIGARAVESLTDLIARKDPDCQLPPLDSNRTLIPTRLVVRASTAMEANQ</sequence>
<dbReference type="InterPro" id="IPR010982">
    <property type="entry name" value="Lambda_DNA-bd_dom_sf"/>
</dbReference>
<dbReference type="PANTHER" id="PTHR30146:SF153">
    <property type="entry name" value="LACTOSE OPERON REPRESSOR"/>
    <property type="match status" value="1"/>
</dbReference>
<organism evidence="5 6">
    <name type="scientific">Mycolicibacterium wolinskyi</name>
    <dbReference type="NCBI Taxonomy" id="59750"/>
    <lineage>
        <taxon>Bacteria</taxon>
        <taxon>Bacillati</taxon>
        <taxon>Actinomycetota</taxon>
        <taxon>Actinomycetes</taxon>
        <taxon>Mycobacteriales</taxon>
        <taxon>Mycobacteriaceae</taxon>
        <taxon>Mycolicibacterium</taxon>
    </lineage>
</organism>
<evidence type="ECO:0000256" key="3">
    <source>
        <dbReference type="ARBA" id="ARBA00023163"/>
    </source>
</evidence>